<feature type="non-terminal residue" evidence="9">
    <location>
        <position position="297"/>
    </location>
</feature>
<comment type="caution">
    <text evidence="9">The sequence shown here is derived from an EMBL/GenBank/DDBJ whole genome shotgun (WGS) entry which is preliminary data.</text>
</comment>
<keyword evidence="4 7" id="KW-1133">Transmembrane helix</keyword>
<feature type="transmembrane region" description="Helical" evidence="7">
    <location>
        <begin position="209"/>
        <end position="228"/>
    </location>
</feature>
<feature type="transmembrane region" description="Helical" evidence="7">
    <location>
        <begin position="138"/>
        <end position="163"/>
    </location>
</feature>
<reference evidence="9 10" key="1">
    <citation type="submission" date="2024-01" db="EMBL/GenBank/DDBJ databases">
        <authorList>
            <person name="Allen C."/>
            <person name="Tagirdzhanova G."/>
        </authorList>
    </citation>
    <scope>NUCLEOTIDE SEQUENCE [LARGE SCALE GENOMIC DNA]</scope>
</reference>
<keyword evidence="3 7" id="KW-0812">Transmembrane</keyword>
<name>A0ABP0D2K6_9PEZI</name>
<dbReference type="Gene3D" id="1.20.1250.20">
    <property type="entry name" value="MFS general substrate transporter like domains"/>
    <property type="match status" value="1"/>
</dbReference>
<dbReference type="PROSITE" id="PS50850">
    <property type="entry name" value="MFS"/>
    <property type="match status" value="1"/>
</dbReference>
<dbReference type="Proteomes" id="UP001642482">
    <property type="component" value="Unassembled WGS sequence"/>
</dbReference>
<dbReference type="SUPFAM" id="SSF103473">
    <property type="entry name" value="MFS general substrate transporter"/>
    <property type="match status" value="1"/>
</dbReference>
<evidence type="ECO:0000256" key="6">
    <source>
        <dbReference type="SAM" id="MobiDB-lite"/>
    </source>
</evidence>
<accession>A0ABP0D2K6</accession>
<evidence type="ECO:0000313" key="9">
    <source>
        <dbReference type="EMBL" id="CAK7238278.1"/>
    </source>
</evidence>
<keyword evidence="10" id="KW-1185">Reference proteome</keyword>
<evidence type="ECO:0000256" key="3">
    <source>
        <dbReference type="ARBA" id="ARBA00022692"/>
    </source>
</evidence>
<dbReference type="InterPro" id="IPR020846">
    <property type="entry name" value="MFS_dom"/>
</dbReference>
<keyword evidence="5 7" id="KW-0472">Membrane</keyword>
<gene>
    <name evidence="9" type="ORF">SEUCBS140593_010504</name>
</gene>
<comment type="subcellular location">
    <subcellularLocation>
        <location evidence="1">Membrane</location>
        <topology evidence="1">Multi-pass membrane protein</topology>
    </subcellularLocation>
</comment>
<evidence type="ECO:0000256" key="7">
    <source>
        <dbReference type="SAM" id="Phobius"/>
    </source>
</evidence>
<evidence type="ECO:0000256" key="1">
    <source>
        <dbReference type="ARBA" id="ARBA00004141"/>
    </source>
</evidence>
<feature type="transmembrane region" description="Helical" evidence="7">
    <location>
        <begin position="175"/>
        <end position="197"/>
    </location>
</feature>
<feature type="domain" description="Major facilitator superfamily (MFS) profile" evidence="8">
    <location>
        <begin position="47"/>
        <end position="297"/>
    </location>
</feature>
<dbReference type="EMBL" id="CAWUHD010000226">
    <property type="protein sequence ID" value="CAK7238278.1"/>
    <property type="molecule type" value="Genomic_DNA"/>
</dbReference>
<evidence type="ECO:0000256" key="2">
    <source>
        <dbReference type="ARBA" id="ARBA00022448"/>
    </source>
</evidence>
<feature type="region of interest" description="Disordered" evidence="6">
    <location>
        <begin position="1"/>
        <end position="21"/>
    </location>
</feature>
<dbReference type="PANTHER" id="PTHR43791:SF54">
    <property type="entry name" value="MAJOR FACILITATOR SUPERFAMILY (MFS) PROFILE DOMAIN-CONTAINING PROTEIN-RELATED"/>
    <property type="match status" value="1"/>
</dbReference>
<proteinExistence type="predicted"/>
<feature type="transmembrane region" description="Helical" evidence="7">
    <location>
        <begin position="112"/>
        <end position="132"/>
    </location>
</feature>
<keyword evidence="2" id="KW-0813">Transport</keyword>
<dbReference type="Pfam" id="PF07690">
    <property type="entry name" value="MFS_1"/>
    <property type="match status" value="1"/>
</dbReference>
<evidence type="ECO:0000256" key="4">
    <source>
        <dbReference type="ARBA" id="ARBA00022989"/>
    </source>
</evidence>
<organism evidence="9 10">
    <name type="scientific">Sporothrix eucalyptigena</name>
    <dbReference type="NCBI Taxonomy" id="1812306"/>
    <lineage>
        <taxon>Eukaryota</taxon>
        <taxon>Fungi</taxon>
        <taxon>Dikarya</taxon>
        <taxon>Ascomycota</taxon>
        <taxon>Pezizomycotina</taxon>
        <taxon>Sordariomycetes</taxon>
        <taxon>Sordariomycetidae</taxon>
        <taxon>Ophiostomatales</taxon>
        <taxon>Ophiostomataceae</taxon>
        <taxon>Sporothrix</taxon>
    </lineage>
</organism>
<dbReference type="PANTHER" id="PTHR43791">
    <property type="entry name" value="PERMEASE-RELATED"/>
    <property type="match status" value="1"/>
</dbReference>
<protein>
    <recommendedName>
        <fullName evidence="8">Major facilitator superfamily (MFS) profile domain-containing protein</fullName>
    </recommendedName>
</protein>
<dbReference type="InterPro" id="IPR036259">
    <property type="entry name" value="MFS_trans_sf"/>
</dbReference>
<dbReference type="InterPro" id="IPR011701">
    <property type="entry name" value="MFS"/>
</dbReference>
<evidence type="ECO:0000313" key="10">
    <source>
        <dbReference type="Proteomes" id="UP001642482"/>
    </source>
</evidence>
<feature type="compositionally biased region" description="Basic and acidic residues" evidence="6">
    <location>
        <begin position="1"/>
        <end position="11"/>
    </location>
</feature>
<feature type="transmembrane region" description="Helical" evidence="7">
    <location>
        <begin position="277"/>
        <end position="296"/>
    </location>
</feature>
<sequence length="297" mass="33499">MTATVDEKQLEKSSGVKQDANSTQDGEVVTFLPEEEDLIRRKIDWRLLPPLALLYLISYLDRANMGNAAIIGLKMDLHLTSMQYNLCSSIFFIPYSLFEIPSNLMLKFMKPSTFVTIMMVSWGLVATLQGLVKTFTGLMIARVFLAVCEAGFFPAASYLLTMWYRRSEIQVRASVFYSAGALSGAVSGLLAYFLQLMNGVAGLEGWRRLFILEGIITVLVGCSVKFWLPNSPSSCRFLSDDEKTIATQRLQYDIGTDGGRYNENQPFKWKYVRQAALDYKVWLIVVVYWGCAIPIYA</sequence>
<evidence type="ECO:0000256" key="5">
    <source>
        <dbReference type="ARBA" id="ARBA00023136"/>
    </source>
</evidence>
<evidence type="ECO:0000259" key="8">
    <source>
        <dbReference type="PROSITE" id="PS50850"/>
    </source>
</evidence>